<keyword evidence="3 5" id="KW-1133">Transmembrane helix</keyword>
<dbReference type="PANTHER" id="PTHR37422">
    <property type="entry name" value="TEICHURONIC ACID BIOSYNTHESIS PROTEIN TUAE"/>
    <property type="match status" value="1"/>
</dbReference>
<keyword evidence="8" id="KW-1185">Reference proteome</keyword>
<comment type="subcellular location">
    <subcellularLocation>
        <location evidence="1">Membrane</location>
        <topology evidence="1">Multi-pass membrane protein</topology>
    </subcellularLocation>
</comment>
<dbReference type="Pfam" id="PF04932">
    <property type="entry name" value="Wzy_C"/>
    <property type="match status" value="1"/>
</dbReference>
<dbReference type="EMBL" id="CP121776">
    <property type="protein sequence ID" value="WMG19358.1"/>
    <property type="molecule type" value="Genomic_DNA"/>
</dbReference>
<feature type="transmembrane region" description="Helical" evidence="5">
    <location>
        <begin position="140"/>
        <end position="163"/>
    </location>
</feature>
<organism evidence="7 8">
    <name type="scientific">Acinetobacter johnsonii</name>
    <dbReference type="NCBI Taxonomy" id="40214"/>
    <lineage>
        <taxon>Bacteria</taxon>
        <taxon>Pseudomonadati</taxon>
        <taxon>Pseudomonadota</taxon>
        <taxon>Gammaproteobacteria</taxon>
        <taxon>Moraxellales</taxon>
        <taxon>Moraxellaceae</taxon>
        <taxon>Acinetobacter</taxon>
    </lineage>
</organism>
<evidence type="ECO:0000256" key="1">
    <source>
        <dbReference type="ARBA" id="ARBA00004141"/>
    </source>
</evidence>
<sequence>MSAVVSVEPFIALQRSFIICFTVFFMLIFHNLGVNDFADVFVKLVKFFLSSIMILICLIFLSNPYFVDYKGFFINPNSFGLFSASLFISLFILVNNKNKILIFIIGLFFIGISSSRTALISFFLAMVIIFFSKFIFKHKVLYFFIFLFLILFSFLNIYVMVFLDLSSYNEIVMHYTGKNLLSGRNEVWQILIPIIQQKPFFGWGGGINIQDITYYSYSAHNAYIQYIVQVGFFGVSLIILFFAMIWLSLLKGENIYSGYSLGLIFWIFFVQNFEITFLQNNIALSLPVIILFSYFLGKSKRTIKLKTMRVFEK</sequence>
<dbReference type="Proteomes" id="UP001244586">
    <property type="component" value="Chromosome"/>
</dbReference>
<evidence type="ECO:0000256" key="4">
    <source>
        <dbReference type="ARBA" id="ARBA00023136"/>
    </source>
</evidence>
<dbReference type="PANTHER" id="PTHR37422:SF17">
    <property type="entry name" value="O-ANTIGEN LIGASE"/>
    <property type="match status" value="1"/>
</dbReference>
<name>A0AAJ6LED1_ACIJO</name>
<dbReference type="InterPro" id="IPR051533">
    <property type="entry name" value="WaaL-like"/>
</dbReference>
<proteinExistence type="predicted"/>
<feature type="transmembrane region" description="Helical" evidence="5">
    <location>
        <begin position="277"/>
        <end position="296"/>
    </location>
</feature>
<gene>
    <name evidence="7" type="ORF">QBJ73_07365</name>
</gene>
<evidence type="ECO:0000256" key="2">
    <source>
        <dbReference type="ARBA" id="ARBA00022692"/>
    </source>
</evidence>
<evidence type="ECO:0000313" key="8">
    <source>
        <dbReference type="Proteomes" id="UP001244586"/>
    </source>
</evidence>
<feature type="transmembrane region" description="Helical" evidence="5">
    <location>
        <begin position="223"/>
        <end position="247"/>
    </location>
</feature>
<evidence type="ECO:0000256" key="5">
    <source>
        <dbReference type="SAM" id="Phobius"/>
    </source>
</evidence>
<evidence type="ECO:0000256" key="3">
    <source>
        <dbReference type="ARBA" id="ARBA00022989"/>
    </source>
</evidence>
<dbReference type="AlphaFoldDB" id="A0AAJ6LED1"/>
<reference evidence="7 8" key="1">
    <citation type="submission" date="2023-04" db="EMBL/GenBank/DDBJ databases">
        <title>Acinetobacter johnsonii isolate AYTCM encoding NDM-1, OXA-58 and PER-1.</title>
        <authorList>
            <person name="Tian C."/>
            <person name="Wang S."/>
            <person name="Fan X."/>
            <person name="Xia D."/>
        </authorList>
    </citation>
    <scope>NUCLEOTIDE SEQUENCE [LARGE SCALE GENOMIC DNA]</scope>
    <source>
        <strain evidence="7 8">AYTCM</strain>
    </source>
</reference>
<keyword evidence="2 5" id="KW-0812">Transmembrane</keyword>
<feature type="domain" description="O-antigen ligase-related" evidence="6">
    <location>
        <begin position="102"/>
        <end position="238"/>
    </location>
</feature>
<dbReference type="GO" id="GO:0016874">
    <property type="term" value="F:ligase activity"/>
    <property type="evidence" value="ECO:0007669"/>
    <property type="project" value="UniProtKB-KW"/>
</dbReference>
<protein>
    <submittedName>
        <fullName evidence="7">O-antigen ligase family protein</fullName>
    </submittedName>
</protein>
<feature type="transmembrane region" description="Helical" evidence="5">
    <location>
        <begin position="100"/>
        <end position="131"/>
    </location>
</feature>
<keyword evidence="4 5" id="KW-0472">Membrane</keyword>
<dbReference type="RefSeq" id="WP_308469616.1">
    <property type="nucleotide sequence ID" value="NZ_CP121776.1"/>
</dbReference>
<evidence type="ECO:0000259" key="6">
    <source>
        <dbReference type="Pfam" id="PF04932"/>
    </source>
</evidence>
<dbReference type="GO" id="GO:0016020">
    <property type="term" value="C:membrane"/>
    <property type="evidence" value="ECO:0007669"/>
    <property type="project" value="UniProtKB-SubCell"/>
</dbReference>
<feature type="transmembrane region" description="Helical" evidence="5">
    <location>
        <begin position="73"/>
        <end position="94"/>
    </location>
</feature>
<dbReference type="InterPro" id="IPR007016">
    <property type="entry name" value="O-antigen_ligase-rel_domated"/>
</dbReference>
<feature type="transmembrane region" description="Helical" evidence="5">
    <location>
        <begin position="44"/>
        <end position="61"/>
    </location>
</feature>
<accession>A0AAJ6LED1</accession>
<feature type="transmembrane region" description="Helical" evidence="5">
    <location>
        <begin position="12"/>
        <end position="32"/>
    </location>
</feature>
<evidence type="ECO:0000313" key="7">
    <source>
        <dbReference type="EMBL" id="WMG19358.1"/>
    </source>
</evidence>
<keyword evidence="7" id="KW-0436">Ligase</keyword>